<gene>
    <name evidence="1" type="ordered locus">Q7M_1137</name>
</gene>
<dbReference type="RefSeq" id="WP_014683216.1">
    <property type="nucleotide sequence ID" value="NC_017778.1"/>
</dbReference>
<keyword evidence="1" id="KW-0614">Plasmid</keyword>
<evidence type="ECO:0008006" key="3">
    <source>
        <dbReference type="Google" id="ProtNLM"/>
    </source>
</evidence>
<dbReference type="NCBIfam" id="NF047534">
    <property type="entry name" value="lipo_BTA121_dup"/>
    <property type="match status" value="4"/>
</dbReference>
<accession>I0FED9</accession>
<protein>
    <recommendedName>
        <fullName evidence="3">Lipoprotein</fullName>
    </recommendedName>
</protein>
<organism evidence="1 2">
    <name type="scientific">Borrelia crocidurae (strain Achema)</name>
    <dbReference type="NCBI Taxonomy" id="1155096"/>
    <lineage>
        <taxon>Bacteria</taxon>
        <taxon>Pseudomonadati</taxon>
        <taxon>Spirochaetota</taxon>
        <taxon>Spirochaetia</taxon>
        <taxon>Spirochaetales</taxon>
        <taxon>Borreliaceae</taxon>
        <taxon>Borrelia</taxon>
    </lineage>
</organism>
<reference evidence="1 2" key="1">
    <citation type="journal article" date="2012" name="J. Bacteriol.">
        <title>Complete Genome Sequence of Borrelia crocidurae.</title>
        <authorList>
            <person name="Elbir H."/>
            <person name="Gimenez G."/>
            <person name="Robert C."/>
            <person name="Bergstrom S."/>
            <person name="Cutler S."/>
            <person name="Raoult D."/>
            <person name="Drancourt M."/>
        </authorList>
    </citation>
    <scope>NUCLEOTIDE SEQUENCE [LARGE SCALE GENOMIC DNA]</scope>
    <source>
        <strain evidence="1 2">Achema</strain>
        <plasmid evidence="2">unnamed9</plasmid>
    </source>
</reference>
<dbReference type="HOGENOM" id="CLU_428068_0_0_12"/>
<dbReference type="EMBL" id="CP003435">
    <property type="protein sequence ID" value="AFI31845.1"/>
    <property type="molecule type" value="Genomic_DNA"/>
</dbReference>
<reference evidence="2" key="2">
    <citation type="submission" date="2012-03" db="EMBL/GenBank/DDBJ databases">
        <title>Complete genome sequence of Borrelia crocidurae.</title>
        <authorList>
            <person name="Elbir H."/>
            <person name="Gimenez G."/>
            <person name="Robert C."/>
            <person name="Raoult D."/>
            <person name="Drancourt M."/>
        </authorList>
    </citation>
    <scope>NUCLEOTIDE SEQUENCE [LARGE SCALE GENOMIC DNA]</scope>
    <source>
        <strain evidence="2">Achema</strain>
        <plasmid evidence="2">unnamed9</plasmid>
    </source>
</reference>
<dbReference type="PATRIC" id="fig|1155096.3.peg.1070"/>
<evidence type="ECO:0000313" key="2">
    <source>
        <dbReference type="Proteomes" id="UP000005212"/>
    </source>
</evidence>
<dbReference type="Proteomes" id="UP000005212">
    <property type="component" value="Plasmid unnamed9"/>
</dbReference>
<evidence type="ECO:0000313" key="1">
    <source>
        <dbReference type="EMBL" id="AFI31845.1"/>
    </source>
</evidence>
<geneLocation type="plasmid" evidence="2">
    <name>unnamed9</name>
</geneLocation>
<dbReference type="PROSITE" id="PS51257">
    <property type="entry name" value="PROKAR_LIPOPROTEIN"/>
    <property type="match status" value="1"/>
</dbReference>
<dbReference type="AlphaFoldDB" id="I0FED9"/>
<dbReference type="KEGG" id="bcw:Q7M_1137"/>
<name>I0FED9_BORCA</name>
<sequence length="639" mass="74634">MVKGMKFNLLLLLFVSVMIILVLTIGCNLKSPRQDVVLSKKSFEKVFLSRELEEVNIPLQRNIDFALYDKQLNELLDTFEMDESEKEFVFYIKEAVTSSDMASDTDKIWSQDDFRDILKNLGVVNVRKLIGPKSNFNALSRVRAAIKSVKSIYALEKLRSQLGNYERAYFIDLRKAFNAFVDDDKKRYDNSIVGDYTFNFDSLDKEARYIVIFESCYGELPSERQIIIDKMRKILTDTDIGRAEGFSTYDNYEFDVLFGKLGSTTIKDIVEIFLKNLQIIETARMQIDDIYMSDRKDILERKLAAYKAIYHLTIKKVFNSDIVDDIYAKFKSMSITDPDSNFTFGVYDLFYSLNNCAFYINAYNSVYRFCSPQHCKAIDYLKGILTQSDGTDSYKRYEVYEFEALFGNANFDFKSILDAHIDTLKKRDEARGFIEGIRDASKKEAEQKDFDVLVRNYPEYLRKLFHNFDPIYILVKNINHNYAERFVNLKSNITHLEFVKKMQEKLSVKEYAMFMEISAIITNPNIAVAEGYRTYKVYEVNGLFDDDRFESVKSINMHLQFSDLQKEVASEINGIADEDQKQYFKNQLDKLVLEYQVHLKGLFHMINADNIPPVLKIDISFVSRLNNMLDKIKRMFPKN</sequence>
<proteinExistence type="predicted"/>